<dbReference type="EMBL" id="CP009788">
    <property type="protein sequence ID" value="AJE04044.1"/>
    <property type="molecule type" value="Genomic_DNA"/>
</dbReference>
<dbReference type="HOGENOM" id="CLU_610679_0_0_7"/>
<name>A0A0B5BFX2_9BACT</name>
<dbReference type="KEGG" id="gpi:GPICK_12355"/>
<evidence type="ECO:0000313" key="2">
    <source>
        <dbReference type="Proteomes" id="UP000057609"/>
    </source>
</evidence>
<organism evidence="1 2">
    <name type="scientific">Geobacter pickeringii</name>
    <dbReference type="NCBI Taxonomy" id="345632"/>
    <lineage>
        <taxon>Bacteria</taxon>
        <taxon>Pseudomonadati</taxon>
        <taxon>Thermodesulfobacteriota</taxon>
        <taxon>Desulfuromonadia</taxon>
        <taxon>Geobacterales</taxon>
        <taxon>Geobacteraceae</taxon>
        <taxon>Geobacter</taxon>
    </lineage>
</organism>
<dbReference type="Pfam" id="PF22046">
    <property type="entry name" value="FabMG"/>
    <property type="match status" value="1"/>
</dbReference>
<keyword evidence="2" id="KW-1185">Reference proteome</keyword>
<dbReference type="InterPro" id="IPR053909">
    <property type="entry name" value="FabMG"/>
</dbReference>
<protein>
    <submittedName>
        <fullName evidence="1">Uncharacterized protein</fullName>
    </submittedName>
</protein>
<accession>A0A0B5BFX2</accession>
<gene>
    <name evidence="1" type="ORF">GPICK_12355</name>
</gene>
<dbReference type="RefSeq" id="WP_039743653.1">
    <property type="nucleotide sequence ID" value="NZ_CP009788.1"/>
</dbReference>
<evidence type="ECO:0000313" key="1">
    <source>
        <dbReference type="EMBL" id="AJE04044.1"/>
    </source>
</evidence>
<dbReference type="STRING" id="345632.GPICK_12355"/>
<dbReference type="OrthoDB" id="8574964at2"/>
<dbReference type="Proteomes" id="UP000057609">
    <property type="component" value="Chromosome"/>
</dbReference>
<sequence>MTQYNPLPQLPAAAGYGKGDVFVLFGELFGRGYANGIVDEAKKAGMTIIGATVGRRDNNGPLRPLTAEELAEAEANLGGTIINVPLEAGFDLEPAADGLTPADRLKGVKPDSVAETKLDMAAIGESRLKGIARFRANLASFAAELEKLVPAGANLLVAHTMAGGIPRARTLMPLLNRVFKGQGDRYLSSELFWKSDVGQLCSLSFDEVTADTFDALIAATASLRDRVEGEGKTVAYTAYGYHGCGVLVGGEYRWQSYTPYLQGWAKIRLEQVAEKAWRGGVKATVYNSPEIQTNSSALFLGVEISLYPLLTALRKEGGGPAAEAIWQACQGLLAESEALDALVAKADAYLGAPLMEQFSRFEEWPHHNTPEQAAFMLTASDGLMAMSADPKNVVCAELSRSVFQAVGRLMFDYSWEPESPVVWLSHDVIARRLIA</sequence>
<proteinExistence type="predicted"/>
<reference evidence="1 2" key="1">
    <citation type="journal article" date="2015" name="Genome Announc.">
        <title>Complete Genome of Geobacter pickeringii G13T, a Metal-Reducing Isolate from Sedimentary Kaolin Deposits.</title>
        <authorList>
            <person name="Badalamenti J.P."/>
            <person name="Bond D.R."/>
        </authorList>
    </citation>
    <scope>NUCLEOTIDE SEQUENCE [LARGE SCALE GENOMIC DNA]</scope>
    <source>
        <strain evidence="1 2">G13</strain>
    </source>
</reference>
<dbReference type="AlphaFoldDB" id="A0A0B5BFX2"/>